<sequence>MKRFLALTAIVAIIQVSMPQTAMIVTESPGIAGKETKREVGNATSDGTLQDDDLSKYEKRSDDAGVRNIWLVAFVACTSSMGVILFAYALLATVCQKKTAPVARMTEVKTEKATPLKQKQEEEKQSPETDDITCSTAELYSSAQLAAPPQE</sequence>
<keyword evidence="5" id="KW-1185">Reference proteome</keyword>
<evidence type="ECO:0000313" key="5">
    <source>
        <dbReference type="Proteomes" id="UP000030665"/>
    </source>
</evidence>
<keyword evidence="2" id="KW-0812">Transmembrane</keyword>
<feature type="compositionally biased region" description="Basic and acidic residues" evidence="1">
    <location>
        <begin position="106"/>
        <end position="127"/>
    </location>
</feature>
<keyword evidence="2" id="KW-1133">Transmembrane helix</keyword>
<keyword evidence="2" id="KW-0472">Membrane</keyword>
<evidence type="ECO:0000256" key="3">
    <source>
        <dbReference type="SAM" id="SignalP"/>
    </source>
</evidence>
<reference evidence="4" key="2">
    <citation type="submission" date="2014-03" db="EMBL/GenBank/DDBJ databases">
        <title>The whipworm genome and dual-species transcriptomics of an intimate host-pathogen interaction.</title>
        <authorList>
            <person name="Foth B.J."/>
            <person name="Tsai I.J."/>
            <person name="Reid A.J."/>
            <person name="Bancroft A.J."/>
            <person name="Nichol S."/>
            <person name="Tracey A."/>
            <person name="Holroyd N."/>
            <person name="Cotton J.A."/>
            <person name="Stanley E.J."/>
            <person name="Zarowiecki M."/>
            <person name="Liu J.Z."/>
            <person name="Huckvale T."/>
            <person name="Cooper P.J."/>
            <person name="Grencis R.K."/>
            <person name="Berriman M."/>
        </authorList>
    </citation>
    <scope>NUCLEOTIDE SEQUENCE [LARGE SCALE GENOMIC DNA]</scope>
</reference>
<feature type="region of interest" description="Disordered" evidence="1">
    <location>
        <begin position="104"/>
        <end position="132"/>
    </location>
</feature>
<feature type="chain" id="PRO_5001728463" evidence="3">
    <location>
        <begin position="20"/>
        <end position="151"/>
    </location>
</feature>
<keyword evidence="3" id="KW-0732">Signal</keyword>
<dbReference type="Proteomes" id="UP000030665">
    <property type="component" value="Unassembled WGS sequence"/>
</dbReference>
<organism evidence="4 5">
    <name type="scientific">Trichuris trichiura</name>
    <name type="common">Whipworm</name>
    <name type="synonym">Trichocephalus trichiurus</name>
    <dbReference type="NCBI Taxonomy" id="36087"/>
    <lineage>
        <taxon>Eukaryota</taxon>
        <taxon>Metazoa</taxon>
        <taxon>Ecdysozoa</taxon>
        <taxon>Nematoda</taxon>
        <taxon>Enoplea</taxon>
        <taxon>Dorylaimia</taxon>
        <taxon>Trichinellida</taxon>
        <taxon>Trichuridae</taxon>
        <taxon>Trichuris</taxon>
    </lineage>
</organism>
<evidence type="ECO:0000256" key="2">
    <source>
        <dbReference type="SAM" id="Phobius"/>
    </source>
</evidence>
<accession>A0A077Z8V9</accession>
<evidence type="ECO:0000313" key="4">
    <source>
        <dbReference type="EMBL" id="CDW56093.1"/>
    </source>
</evidence>
<feature type="transmembrane region" description="Helical" evidence="2">
    <location>
        <begin position="69"/>
        <end position="95"/>
    </location>
</feature>
<reference evidence="4" key="1">
    <citation type="submission" date="2014-01" db="EMBL/GenBank/DDBJ databases">
        <authorList>
            <person name="Aslett M."/>
        </authorList>
    </citation>
    <scope>NUCLEOTIDE SEQUENCE</scope>
</reference>
<dbReference type="AlphaFoldDB" id="A0A077Z8V9"/>
<dbReference type="EMBL" id="HG806007">
    <property type="protein sequence ID" value="CDW56093.1"/>
    <property type="molecule type" value="Genomic_DNA"/>
</dbReference>
<gene>
    <name evidence="4" type="ORF">TTRE_0000436701</name>
</gene>
<feature type="signal peptide" evidence="3">
    <location>
        <begin position="1"/>
        <end position="19"/>
    </location>
</feature>
<protein>
    <submittedName>
        <fullName evidence="4">Uncharacterized protein</fullName>
    </submittedName>
</protein>
<proteinExistence type="predicted"/>
<evidence type="ECO:0000256" key="1">
    <source>
        <dbReference type="SAM" id="MobiDB-lite"/>
    </source>
</evidence>
<feature type="region of interest" description="Disordered" evidence="1">
    <location>
        <begin position="35"/>
        <end position="56"/>
    </location>
</feature>
<name>A0A077Z8V9_TRITR</name>